<feature type="compositionally biased region" description="Low complexity" evidence="1">
    <location>
        <begin position="35"/>
        <end position="55"/>
    </location>
</feature>
<feature type="region of interest" description="Disordered" evidence="1">
    <location>
        <begin position="33"/>
        <end position="71"/>
    </location>
</feature>
<protein>
    <submittedName>
        <fullName evidence="2">Uncharacterized protein</fullName>
    </submittedName>
</protein>
<evidence type="ECO:0000313" key="3">
    <source>
        <dbReference type="Proteomes" id="UP000823674"/>
    </source>
</evidence>
<accession>A0ABQ7LN86</accession>
<name>A0ABQ7LN86_BRACM</name>
<comment type="caution">
    <text evidence="2">The sequence shown here is derived from an EMBL/GenBank/DDBJ whole genome shotgun (WGS) entry which is preliminary data.</text>
</comment>
<evidence type="ECO:0000313" key="2">
    <source>
        <dbReference type="EMBL" id="KAG5388037.1"/>
    </source>
</evidence>
<organism evidence="2 3">
    <name type="scientific">Brassica rapa subsp. trilocularis</name>
    <dbReference type="NCBI Taxonomy" id="1813537"/>
    <lineage>
        <taxon>Eukaryota</taxon>
        <taxon>Viridiplantae</taxon>
        <taxon>Streptophyta</taxon>
        <taxon>Embryophyta</taxon>
        <taxon>Tracheophyta</taxon>
        <taxon>Spermatophyta</taxon>
        <taxon>Magnoliopsida</taxon>
        <taxon>eudicotyledons</taxon>
        <taxon>Gunneridae</taxon>
        <taxon>Pentapetalae</taxon>
        <taxon>rosids</taxon>
        <taxon>malvids</taxon>
        <taxon>Brassicales</taxon>
        <taxon>Brassicaceae</taxon>
        <taxon>Brassiceae</taxon>
        <taxon>Brassica</taxon>
    </lineage>
</organism>
<evidence type="ECO:0000256" key="1">
    <source>
        <dbReference type="SAM" id="MobiDB-lite"/>
    </source>
</evidence>
<reference evidence="2 3" key="1">
    <citation type="submission" date="2021-03" db="EMBL/GenBank/DDBJ databases">
        <authorList>
            <person name="King G.J."/>
            <person name="Bancroft I."/>
            <person name="Baten A."/>
            <person name="Bloomfield J."/>
            <person name="Borpatragohain P."/>
            <person name="He Z."/>
            <person name="Irish N."/>
            <person name="Irwin J."/>
            <person name="Liu K."/>
            <person name="Mauleon R.P."/>
            <person name="Moore J."/>
            <person name="Morris R."/>
            <person name="Ostergaard L."/>
            <person name="Wang B."/>
            <person name="Wells R."/>
        </authorList>
    </citation>
    <scope>NUCLEOTIDE SEQUENCE [LARGE SCALE GENOMIC DNA]</scope>
    <source>
        <strain evidence="2">R-o-18</strain>
        <tissue evidence="2">Leaf</tissue>
    </source>
</reference>
<keyword evidence="3" id="KW-1185">Reference proteome</keyword>
<proteinExistence type="predicted"/>
<sequence length="97" mass="10304">MRRPKGKTRLLCSTRICKITFGQTIPFPNLHFHGPSPSHALSPNLSLNSAAAADPTQPPDPSQLPSSAISIGDKVPDSTLSYLDLTTVLSKESPSPP</sequence>
<gene>
    <name evidence="2" type="primary">A08g501020.1_BraROA</name>
    <name evidence="2" type="ORF">IGI04_029578</name>
</gene>
<dbReference type="Proteomes" id="UP000823674">
    <property type="component" value="Chromosome A08"/>
</dbReference>
<dbReference type="EMBL" id="JADBGQ010000007">
    <property type="protein sequence ID" value="KAG5388037.1"/>
    <property type="molecule type" value="Genomic_DNA"/>
</dbReference>